<evidence type="ECO:0000313" key="1">
    <source>
        <dbReference type="EMBL" id="MBW62408.1"/>
    </source>
</evidence>
<proteinExistence type="predicted"/>
<reference evidence="1" key="1">
    <citation type="submission" date="2018-01" db="EMBL/GenBank/DDBJ databases">
        <title>An insight into the sialome of Amazonian anophelines.</title>
        <authorList>
            <person name="Ribeiro J.M."/>
            <person name="Scarpassa V."/>
            <person name="Calvo E."/>
        </authorList>
    </citation>
    <scope>NUCLEOTIDE SEQUENCE</scope>
    <source>
        <tissue evidence="1">Salivary glands</tissue>
    </source>
</reference>
<accession>A0A2M4CBS8</accession>
<name>A0A2M4CBS8_9DIPT</name>
<organism evidence="1">
    <name type="scientific">Anopheles marajoara</name>
    <dbReference type="NCBI Taxonomy" id="58244"/>
    <lineage>
        <taxon>Eukaryota</taxon>
        <taxon>Metazoa</taxon>
        <taxon>Ecdysozoa</taxon>
        <taxon>Arthropoda</taxon>
        <taxon>Hexapoda</taxon>
        <taxon>Insecta</taxon>
        <taxon>Pterygota</taxon>
        <taxon>Neoptera</taxon>
        <taxon>Endopterygota</taxon>
        <taxon>Diptera</taxon>
        <taxon>Nematocera</taxon>
        <taxon>Culicoidea</taxon>
        <taxon>Culicidae</taxon>
        <taxon>Anophelinae</taxon>
        <taxon>Anopheles</taxon>
    </lineage>
</organism>
<sequence length="84" mass="9650">MFLPLSIAPYRVRPLCSLVPLVVGRSFRTVIGWRDVLTRTFRSKKGNSNAKFHAGVASTDREHRLTCWWSRMFRSSIPNPTSQT</sequence>
<dbReference type="AlphaFoldDB" id="A0A2M4CBS8"/>
<dbReference type="EMBL" id="GGFJ01013267">
    <property type="protein sequence ID" value="MBW62408.1"/>
    <property type="molecule type" value="Transcribed_RNA"/>
</dbReference>
<protein>
    <submittedName>
        <fullName evidence="1">Putative secreted protein</fullName>
    </submittedName>
</protein>